<dbReference type="SUPFAM" id="SSF46785">
    <property type="entry name" value="Winged helix' DNA-binding domain"/>
    <property type="match status" value="1"/>
</dbReference>
<evidence type="ECO:0000256" key="3">
    <source>
        <dbReference type="ARBA" id="ARBA00023163"/>
    </source>
</evidence>
<dbReference type="Pfam" id="PF00392">
    <property type="entry name" value="GntR"/>
    <property type="match status" value="1"/>
</dbReference>
<dbReference type="PANTHER" id="PTHR38445">
    <property type="entry name" value="HTH-TYPE TRANSCRIPTIONAL REPRESSOR YTRA"/>
    <property type="match status" value="1"/>
</dbReference>
<dbReference type="InterPro" id="IPR000524">
    <property type="entry name" value="Tscrpt_reg_HTH_GntR"/>
</dbReference>
<dbReference type="EMBL" id="QGGY01000007">
    <property type="protein sequence ID" value="PWJ75148.1"/>
    <property type="molecule type" value="Genomic_DNA"/>
</dbReference>
<evidence type="ECO:0000259" key="4">
    <source>
        <dbReference type="PROSITE" id="PS50949"/>
    </source>
</evidence>
<sequence length="128" mass="14481">MGFNTEQPIYLQIGMDIKEQIVSRKLAPGEKLRSVREYSVLYEVSPLTVQRAMQYLESEGIIYSQKGVGNFIKADVMDGLEGSMLDEQIHGFIVHLRKCGLSDEDIIGRILKEMKNSGEEVLRDDSGR</sequence>
<dbReference type="GO" id="GO:0003677">
    <property type="term" value="F:DNA binding"/>
    <property type="evidence" value="ECO:0007669"/>
    <property type="project" value="UniProtKB-KW"/>
</dbReference>
<dbReference type="GO" id="GO:0003700">
    <property type="term" value="F:DNA-binding transcription factor activity"/>
    <property type="evidence" value="ECO:0007669"/>
    <property type="project" value="InterPro"/>
</dbReference>
<keyword evidence="6" id="KW-1185">Reference proteome</keyword>
<reference evidence="5 6" key="1">
    <citation type="submission" date="2018-05" db="EMBL/GenBank/DDBJ databases">
        <authorList>
            <person name="Goeker M."/>
            <person name="Huntemann M."/>
            <person name="Clum A."/>
            <person name="Pillay M."/>
            <person name="Palaniappan K."/>
            <person name="Varghese N."/>
            <person name="Mikhailova N."/>
            <person name="Stamatis D."/>
            <person name="Reddy T."/>
            <person name="Daum C."/>
            <person name="Shapiro N."/>
            <person name="Ivanova N."/>
            <person name="Kyrpides N."/>
            <person name="Woyke T."/>
        </authorList>
    </citation>
    <scope>NUCLEOTIDE SEQUENCE [LARGE SCALE GENOMIC DNA]</scope>
    <source>
        <strain evidence="5 6">DSM 26524</strain>
    </source>
</reference>
<name>A0AB73T366_9FIRM</name>
<dbReference type="InterPro" id="IPR036390">
    <property type="entry name" value="WH_DNA-bd_sf"/>
</dbReference>
<dbReference type="AlphaFoldDB" id="A0AB73T366"/>
<feature type="domain" description="HTH gntR-type" evidence="4">
    <location>
        <begin position="7"/>
        <end position="75"/>
    </location>
</feature>
<evidence type="ECO:0000256" key="2">
    <source>
        <dbReference type="ARBA" id="ARBA00023125"/>
    </source>
</evidence>
<keyword evidence="2" id="KW-0238">DNA-binding</keyword>
<dbReference type="SMART" id="SM00345">
    <property type="entry name" value="HTH_GNTR"/>
    <property type="match status" value="1"/>
</dbReference>
<gene>
    <name evidence="5" type="ORF">C7383_107155</name>
</gene>
<proteinExistence type="predicted"/>
<dbReference type="PROSITE" id="PS50949">
    <property type="entry name" value="HTH_GNTR"/>
    <property type="match status" value="1"/>
</dbReference>
<keyword evidence="1" id="KW-0805">Transcription regulation</keyword>
<dbReference type="InterPro" id="IPR036388">
    <property type="entry name" value="WH-like_DNA-bd_sf"/>
</dbReference>
<evidence type="ECO:0000256" key="1">
    <source>
        <dbReference type="ARBA" id="ARBA00023015"/>
    </source>
</evidence>
<dbReference type="Proteomes" id="UP000245412">
    <property type="component" value="Unassembled WGS sequence"/>
</dbReference>
<protein>
    <submittedName>
        <fullName evidence="5">GntR family transcriptional regulator</fullName>
    </submittedName>
</protein>
<dbReference type="PANTHER" id="PTHR38445:SF9">
    <property type="entry name" value="HTH-TYPE TRANSCRIPTIONAL REPRESSOR YTRA"/>
    <property type="match status" value="1"/>
</dbReference>
<evidence type="ECO:0000313" key="5">
    <source>
        <dbReference type="EMBL" id="PWJ75148.1"/>
    </source>
</evidence>
<organism evidence="5 6">
    <name type="scientific">Murimonas intestini</name>
    <dbReference type="NCBI Taxonomy" id="1337051"/>
    <lineage>
        <taxon>Bacteria</taxon>
        <taxon>Bacillati</taxon>
        <taxon>Bacillota</taxon>
        <taxon>Clostridia</taxon>
        <taxon>Lachnospirales</taxon>
        <taxon>Lachnospiraceae</taxon>
        <taxon>Murimonas</taxon>
    </lineage>
</organism>
<dbReference type="Gene3D" id="1.10.10.10">
    <property type="entry name" value="Winged helix-like DNA-binding domain superfamily/Winged helix DNA-binding domain"/>
    <property type="match status" value="1"/>
</dbReference>
<comment type="caution">
    <text evidence="5">The sequence shown here is derived from an EMBL/GenBank/DDBJ whole genome shotgun (WGS) entry which is preliminary data.</text>
</comment>
<dbReference type="RefSeq" id="WP_257497708.1">
    <property type="nucleotide sequence ID" value="NZ_JANKBI010000007.1"/>
</dbReference>
<dbReference type="CDD" id="cd07377">
    <property type="entry name" value="WHTH_GntR"/>
    <property type="match status" value="1"/>
</dbReference>
<evidence type="ECO:0000313" key="6">
    <source>
        <dbReference type="Proteomes" id="UP000245412"/>
    </source>
</evidence>
<accession>A0AB73T366</accession>
<keyword evidence="3" id="KW-0804">Transcription</keyword>